<accession>A0A2K3E108</accession>
<protein>
    <submittedName>
        <fullName evidence="2">Uncharacterized protein</fullName>
    </submittedName>
</protein>
<gene>
    <name evidence="2" type="ORF">CHLRE_02g087050v5</name>
</gene>
<organism evidence="2 3">
    <name type="scientific">Chlamydomonas reinhardtii</name>
    <name type="common">Chlamydomonas smithii</name>
    <dbReference type="NCBI Taxonomy" id="3055"/>
    <lineage>
        <taxon>Eukaryota</taxon>
        <taxon>Viridiplantae</taxon>
        <taxon>Chlorophyta</taxon>
        <taxon>core chlorophytes</taxon>
        <taxon>Chlorophyceae</taxon>
        <taxon>CS clade</taxon>
        <taxon>Chlamydomonadales</taxon>
        <taxon>Chlamydomonadaceae</taxon>
        <taxon>Chlamydomonas</taxon>
    </lineage>
</organism>
<dbReference type="Gramene" id="PNW86455">
    <property type="protein sequence ID" value="PNW86455"/>
    <property type="gene ID" value="CHLRE_02g087050v5"/>
</dbReference>
<dbReference type="KEGG" id="cre:CHLRE_02g087050v5"/>
<dbReference type="OrthoDB" id="544625at2759"/>
<sequence>MASNLSGVVRRAVLAAVEDISKQQEAQLEAAQSLMTFREVGGISGVAWAATAKVHHASAGSTGGGASSGSSPAAAAAMTMSHDEEEHVEDLTAATPAAMAAVFLRHLEDQLHELHYSSGVDDAGEVLGGGLHGAVLLLHHPSGSSLRTVVDKVADACILAEEAAGPATVRLLRSLSAAVGRMATQPNAEVARGKAAAVVTCLTGMCEAFEGAKKKTTTATCCSPASSMGSVDFWEEYAAQHQNQHQQAAGSKQGNKASVPTASVPMEAAALLREAAAVLDCIASNKCDIAPHPAGANGHVPMSAPHIAHPLLSLLETRLYAPDTWEPASPADIACSLVDLVAAALSPAHAGNTLAPGGTEARNMACGTLRGVVSAQHALVAALRGHEADPAAAGRLLAALAEALGAAAIARDTFNPTRGPRPVAMFGEAQLLAGLSRMCTGEAMKHVDQGQPHNRPDNEPTMVLEVLAEQARDVAEQHRRSITQVLQQLSAVPKSLGELSKLPGEALIQHQAAAAAAAARAARRAASTASSSATDTLNLLRRTAAGLGQATTTAAAASVAADEKSGVGNSVANAMKNAK</sequence>
<name>A0A2K3E108_CHLRE</name>
<dbReference type="InParanoid" id="A0A2K3E108"/>
<evidence type="ECO:0000313" key="3">
    <source>
        <dbReference type="Proteomes" id="UP000006906"/>
    </source>
</evidence>
<dbReference type="PaxDb" id="3055-EDP06914"/>
<dbReference type="EMBL" id="CM008963">
    <property type="protein sequence ID" value="PNW86455.1"/>
    <property type="molecule type" value="Genomic_DNA"/>
</dbReference>
<proteinExistence type="predicted"/>
<feature type="region of interest" description="Disordered" evidence="1">
    <location>
        <begin position="558"/>
        <end position="579"/>
    </location>
</feature>
<dbReference type="GeneID" id="5727410"/>
<evidence type="ECO:0000256" key="1">
    <source>
        <dbReference type="SAM" id="MobiDB-lite"/>
    </source>
</evidence>
<evidence type="ECO:0000313" key="2">
    <source>
        <dbReference type="EMBL" id="PNW86455.1"/>
    </source>
</evidence>
<dbReference type="Proteomes" id="UP000006906">
    <property type="component" value="Chromosome 2"/>
</dbReference>
<dbReference type="AlphaFoldDB" id="A0A2K3E108"/>
<feature type="compositionally biased region" description="Low complexity" evidence="1">
    <location>
        <begin position="68"/>
        <end position="77"/>
    </location>
</feature>
<keyword evidence="3" id="KW-1185">Reference proteome</keyword>
<dbReference type="RefSeq" id="XP_042926987.1">
    <property type="nucleotide sequence ID" value="XM_043059353.1"/>
</dbReference>
<feature type="region of interest" description="Disordered" evidence="1">
    <location>
        <begin position="58"/>
        <end position="89"/>
    </location>
</feature>
<dbReference type="ExpressionAtlas" id="A0A2K3E108">
    <property type="expression patterns" value="baseline"/>
</dbReference>
<reference evidence="2 3" key="1">
    <citation type="journal article" date="2007" name="Science">
        <title>The Chlamydomonas genome reveals the evolution of key animal and plant functions.</title>
        <authorList>
            <person name="Merchant S.S."/>
            <person name="Prochnik S.E."/>
            <person name="Vallon O."/>
            <person name="Harris E.H."/>
            <person name="Karpowicz S.J."/>
            <person name="Witman G.B."/>
            <person name="Terry A."/>
            <person name="Salamov A."/>
            <person name="Fritz-Laylin L.K."/>
            <person name="Marechal-Drouard L."/>
            <person name="Marshall W.F."/>
            <person name="Qu L.H."/>
            <person name="Nelson D.R."/>
            <person name="Sanderfoot A.A."/>
            <person name="Spalding M.H."/>
            <person name="Kapitonov V.V."/>
            <person name="Ren Q."/>
            <person name="Ferris P."/>
            <person name="Lindquist E."/>
            <person name="Shapiro H."/>
            <person name="Lucas S.M."/>
            <person name="Grimwood J."/>
            <person name="Schmutz J."/>
            <person name="Cardol P."/>
            <person name="Cerutti H."/>
            <person name="Chanfreau G."/>
            <person name="Chen C.L."/>
            <person name="Cognat V."/>
            <person name="Croft M.T."/>
            <person name="Dent R."/>
            <person name="Dutcher S."/>
            <person name="Fernandez E."/>
            <person name="Fukuzawa H."/>
            <person name="Gonzalez-Ballester D."/>
            <person name="Gonzalez-Halphen D."/>
            <person name="Hallmann A."/>
            <person name="Hanikenne M."/>
            <person name="Hippler M."/>
            <person name="Inwood W."/>
            <person name="Jabbari K."/>
            <person name="Kalanon M."/>
            <person name="Kuras R."/>
            <person name="Lefebvre P.A."/>
            <person name="Lemaire S.D."/>
            <person name="Lobanov A.V."/>
            <person name="Lohr M."/>
            <person name="Manuell A."/>
            <person name="Meier I."/>
            <person name="Mets L."/>
            <person name="Mittag M."/>
            <person name="Mittelmeier T."/>
            <person name="Moroney J.V."/>
            <person name="Moseley J."/>
            <person name="Napoli C."/>
            <person name="Nedelcu A.M."/>
            <person name="Niyogi K."/>
            <person name="Novoselov S.V."/>
            <person name="Paulsen I.T."/>
            <person name="Pazour G."/>
            <person name="Purton S."/>
            <person name="Ral J.P."/>
            <person name="Riano-Pachon D.M."/>
            <person name="Riekhof W."/>
            <person name="Rymarquis L."/>
            <person name="Schroda M."/>
            <person name="Stern D."/>
            <person name="Umen J."/>
            <person name="Willows R."/>
            <person name="Wilson N."/>
            <person name="Zimmer S.L."/>
            <person name="Allmer J."/>
            <person name="Balk J."/>
            <person name="Bisova K."/>
            <person name="Chen C.J."/>
            <person name="Elias M."/>
            <person name="Gendler K."/>
            <person name="Hauser C."/>
            <person name="Lamb M.R."/>
            <person name="Ledford H."/>
            <person name="Long J.C."/>
            <person name="Minagawa J."/>
            <person name="Page M.D."/>
            <person name="Pan J."/>
            <person name="Pootakham W."/>
            <person name="Roje S."/>
            <person name="Rose A."/>
            <person name="Stahlberg E."/>
            <person name="Terauchi A.M."/>
            <person name="Yang P."/>
            <person name="Ball S."/>
            <person name="Bowler C."/>
            <person name="Dieckmann C.L."/>
            <person name="Gladyshev V.N."/>
            <person name="Green P."/>
            <person name="Jorgensen R."/>
            <person name="Mayfield S."/>
            <person name="Mueller-Roeber B."/>
            <person name="Rajamani S."/>
            <person name="Sayre R.T."/>
            <person name="Brokstein P."/>
            <person name="Dubchak I."/>
            <person name="Goodstein D."/>
            <person name="Hornick L."/>
            <person name="Huang Y.W."/>
            <person name="Jhaveri J."/>
            <person name="Luo Y."/>
            <person name="Martinez D."/>
            <person name="Ngau W.C."/>
            <person name="Otillar B."/>
            <person name="Poliakov A."/>
            <person name="Porter A."/>
            <person name="Szajkowski L."/>
            <person name="Werner G."/>
            <person name="Zhou K."/>
            <person name="Grigoriev I.V."/>
            <person name="Rokhsar D.S."/>
            <person name="Grossman A.R."/>
        </authorList>
    </citation>
    <scope>NUCLEOTIDE SEQUENCE [LARGE SCALE GENOMIC DNA]</scope>
    <source>
        <strain evidence="3">CC-503</strain>
    </source>
</reference>